<dbReference type="PATRIC" id="fig|1246995.3.peg.442"/>
<dbReference type="InterPro" id="IPR000182">
    <property type="entry name" value="GNAT_dom"/>
</dbReference>
<dbReference type="eggNOG" id="COG0456">
    <property type="taxonomic scope" value="Bacteria"/>
</dbReference>
<dbReference type="RefSeq" id="WP_023357669.1">
    <property type="nucleotide sequence ID" value="NC_022657.1"/>
</dbReference>
<evidence type="ECO:0000313" key="3">
    <source>
        <dbReference type="Proteomes" id="UP000017746"/>
    </source>
</evidence>
<accession>U5VSV5</accession>
<dbReference type="OrthoDB" id="3526335at2"/>
<evidence type="ECO:0000313" key="2">
    <source>
        <dbReference type="EMBL" id="AGZ38726.1"/>
    </source>
</evidence>
<dbReference type="InterPro" id="IPR016181">
    <property type="entry name" value="Acyl_CoA_acyltransferase"/>
</dbReference>
<dbReference type="CDD" id="cd04301">
    <property type="entry name" value="NAT_SF"/>
    <property type="match status" value="1"/>
</dbReference>
<dbReference type="Proteomes" id="UP000017746">
    <property type="component" value="Chromosome"/>
</dbReference>
<gene>
    <name evidence="2" type="ORF">AFR_02185</name>
</gene>
<dbReference type="EMBL" id="CP006272">
    <property type="protein sequence ID" value="AGZ38726.1"/>
    <property type="molecule type" value="Genomic_DNA"/>
</dbReference>
<dbReference type="KEGG" id="afs:AFR_02185"/>
<dbReference type="PANTHER" id="PTHR43415">
    <property type="entry name" value="SPERMIDINE N(1)-ACETYLTRANSFERASE"/>
    <property type="match status" value="1"/>
</dbReference>
<dbReference type="Gene3D" id="1.10.287.900">
    <property type="entry name" value="The crystal structure of the spermine/spermidine acetyltransferase from enterococcus faecali"/>
    <property type="match status" value="1"/>
</dbReference>
<dbReference type="InterPro" id="IPR027455">
    <property type="entry name" value="Sper_AcTfrase_N"/>
</dbReference>
<proteinExistence type="predicted"/>
<name>U5VSV5_9ACTN</name>
<feature type="domain" description="N-acetyltransferase" evidence="1">
    <location>
        <begin position="3"/>
        <end position="146"/>
    </location>
</feature>
<dbReference type="PROSITE" id="PS51186">
    <property type="entry name" value="GNAT"/>
    <property type="match status" value="1"/>
</dbReference>
<organism evidence="2 3">
    <name type="scientific">Actinoplanes friuliensis DSM 7358</name>
    <dbReference type="NCBI Taxonomy" id="1246995"/>
    <lineage>
        <taxon>Bacteria</taxon>
        <taxon>Bacillati</taxon>
        <taxon>Actinomycetota</taxon>
        <taxon>Actinomycetes</taxon>
        <taxon>Micromonosporales</taxon>
        <taxon>Micromonosporaceae</taxon>
        <taxon>Actinoplanes</taxon>
    </lineage>
</organism>
<dbReference type="Pfam" id="PF00583">
    <property type="entry name" value="Acetyltransf_1"/>
    <property type="match status" value="1"/>
</dbReference>
<dbReference type="AlphaFoldDB" id="U5VSV5"/>
<protein>
    <submittedName>
        <fullName evidence="2">Putative GCN5-related N-acetyltransferase</fullName>
    </submittedName>
</protein>
<dbReference type="PANTHER" id="PTHR43415:SF3">
    <property type="entry name" value="GNAT-FAMILY ACETYLTRANSFERASE"/>
    <property type="match status" value="1"/>
</dbReference>
<evidence type="ECO:0000259" key="1">
    <source>
        <dbReference type="PROSITE" id="PS51186"/>
    </source>
</evidence>
<reference evidence="2 3" key="1">
    <citation type="journal article" date="2014" name="J. Biotechnol.">
        <title>Complete genome sequence of the actinobacterium Actinoplanes friuliensis HAG 010964, producer of the lipopeptide antibiotic friulimycin.</title>
        <authorList>
            <person name="Ruckert C."/>
            <person name="Szczepanowski R."/>
            <person name="Albersmeier A."/>
            <person name="Goesmann A."/>
            <person name="Fischer N."/>
            <person name="Steinkamper A."/>
            <person name="Puhler A."/>
            <person name="Biener R."/>
            <person name="Schwartz D."/>
            <person name="Kalinowski J."/>
        </authorList>
    </citation>
    <scope>NUCLEOTIDE SEQUENCE [LARGE SCALE GENOMIC DNA]</scope>
    <source>
        <strain evidence="2 3">DSM 7358</strain>
    </source>
</reference>
<dbReference type="HOGENOM" id="CLU_111226_4_0_11"/>
<dbReference type="GO" id="GO:0016747">
    <property type="term" value="F:acyltransferase activity, transferring groups other than amino-acyl groups"/>
    <property type="evidence" value="ECO:0007669"/>
    <property type="project" value="InterPro"/>
</dbReference>
<dbReference type="SUPFAM" id="SSF55729">
    <property type="entry name" value="Acyl-CoA N-acyltransferases (Nat)"/>
    <property type="match status" value="1"/>
</dbReference>
<dbReference type="STRING" id="1246995.AFR_02185"/>
<sequence length="146" mass="16141">MSVELRPITQENLRAVTKLEVRPEQSDFVAPNAVSIAETYVYPKAEPRAVYSGDELVGFVLFHPLDSDSRGHGIVRLMIDHRFQGQGLGRAALEEAVAFAVREHNAQRVRLSVVPANEKARGLYSSAGFVETGEIDHGEVVMVREI</sequence>
<keyword evidence="3" id="KW-1185">Reference proteome</keyword>
<keyword evidence="2" id="KW-0808">Transferase</keyword>
<dbReference type="Gene3D" id="3.40.630.30">
    <property type="match status" value="1"/>
</dbReference>